<keyword evidence="2" id="KW-1185">Reference proteome</keyword>
<dbReference type="OrthoDB" id="10266042at2759"/>
<proteinExistence type="predicted"/>
<comment type="caution">
    <text evidence="1">The sequence shown here is derived from an EMBL/GenBank/DDBJ whole genome shotgun (WGS) entry which is preliminary data.</text>
</comment>
<evidence type="ECO:0000313" key="1">
    <source>
        <dbReference type="EMBL" id="ELU35568.1"/>
    </source>
</evidence>
<sequence length="104" mass="11309">MGDLDLKVADAADARIKLNIAPLGSGGEGAQFKQHPNVAKFAGGVGIQGEVKLKDPARGFPVGQPQPLNVLKWRWGSKDETRLPLSSEFQSMFGRLRLEMEHAK</sequence>
<protein>
    <submittedName>
        <fullName evidence="1">Uncharacterized protein</fullName>
    </submittedName>
</protein>
<accession>L8WFK8</accession>
<organism evidence="1 2">
    <name type="scientific">Thanatephorus cucumeris (strain AG1-IA)</name>
    <name type="common">Rice sheath blight fungus</name>
    <name type="synonym">Rhizoctonia solani</name>
    <dbReference type="NCBI Taxonomy" id="983506"/>
    <lineage>
        <taxon>Eukaryota</taxon>
        <taxon>Fungi</taxon>
        <taxon>Dikarya</taxon>
        <taxon>Basidiomycota</taxon>
        <taxon>Agaricomycotina</taxon>
        <taxon>Agaricomycetes</taxon>
        <taxon>Cantharellales</taxon>
        <taxon>Ceratobasidiaceae</taxon>
        <taxon>Rhizoctonia</taxon>
        <taxon>Rhizoctonia solani AG-1</taxon>
    </lineage>
</organism>
<dbReference type="Proteomes" id="UP000011668">
    <property type="component" value="Unassembled WGS sequence"/>
</dbReference>
<dbReference type="STRING" id="983506.L8WFK8"/>
<name>L8WFK8_THACA</name>
<gene>
    <name evidence="1" type="ORF">AG1IA_10402</name>
</gene>
<dbReference type="EMBL" id="AFRT01006093">
    <property type="protein sequence ID" value="ELU35568.1"/>
    <property type="molecule type" value="Genomic_DNA"/>
</dbReference>
<reference evidence="1 2" key="1">
    <citation type="journal article" date="2013" name="Nat. Commun.">
        <title>The evolution and pathogenic mechanisms of the rice sheath blight pathogen.</title>
        <authorList>
            <person name="Zheng A."/>
            <person name="Lin R."/>
            <person name="Xu L."/>
            <person name="Qin P."/>
            <person name="Tang C."/>
            <person name="Ai P."/>
            <person name="Zhang D."/>
            <person name="Liu Y."/>
            <person name="Sun Z."/>
            <person name="Feng H."/>
            <person name="Wang Y."/>
            <person name="Chen Y."/>
            <person name="Liang X."/>
            <person name="Fu R."/>
            <person name="Li Q."/>
            <person name="Zhang J."/>
            <person name="Yu X."/>
            <person name="Xie Z."/>
            <person name="Ding L."/>
            <person name="Guan P."/>
            <person name="Tang J."/>
            <person name="Liang Y."/>
            <person name="Wang S."/>
            <person name="Deng Q."/>
            <person name="Li S."/>
            <person name="Zhu J."/>
            <person name="Wang L."/>
            <person name="Liu H."/>
            <person name="Li P."/>
        </authorList>
    </citation>
    <scope>NUCLEOTIDE SEQUENCE [LARGE SCALE GENOMIC DNA]</scope>
    <source>
        <strain evidence="2">AG-1 IA</strain>
    </source>
</reference>
<dbReference type="AlphaFoldDB" id="L8WFK8"/>
<evidence type="ECO:0000313" key="2">
    <source>
        <dbReference type="Proteomes" id="UP000011668"/>
    </source>
</evidence>
<dbReference type="HOGENOM" id="CLU_2251864_0_0_1"/>